<accession>A0A7J7IL96</accession>
<dbReference type="PROSITE" id="PS51819">
    <property type="entry name" value="VOC"/>
    <property type="match status" value="2"/>
</dbReference>
<protein>
    <submittedName>
        <fullName evidence="5">Glyoxalase domain containing 4</fullName>
    </submittedName>
</protein>
<gene>
    <name evidence="5" type="primary">GLOD4</name>
    <name evidence="5" type="ORF">F1559_001996</name>
</gene>
<dbReference type="InterPro" id="IPR043193">
    <property type="entry name" value="GLOD4"/>
</dbReference>
<reference evidence="5 6" key="1">
    <citation type="journal article" date="2020" name="J. Phycol.">
        <title>Comparative genome analysis reveals Cyanidiococcus gen. nov., a new extremophilic red algal genus sister to Cyanidioschyzon (Cyanidioschyzonaceae, Rhodophyta).</title>
        <authorList>
            <person name="Liu S.-L."/>
            <person name="Chiang Y.-R."/>
            <person name="Yoon H.S."/>
            <person name="Fu H.-Y."/>
        </authorList>
    </citation>
    <scope>NUCLEOTIDE SEQUENCE [LARGE SCALE GENOMIC DNA]</scope>
    <source>
        <strain evidence="5 6">THAL066</strain>
    </source>
</reference>
<dbReference type="Pfam" id="PF21701">
    <property type="entry name" value="GLOD4_C"/>
    <property type="match status" value="1"/>
</dbReference>
<dbReference type="EMBL" id="VWRR01000005">
    <property type="protein sequence ID" value="KAF6003818.1"/>
    <property type="molecule type" value="Genomic_DNA"/>
</dbReference>
<evidence type="ECO:0000256" key="1">
    <source>
        <dbReference type="ARBA" id="ARBA00010363"/>
    </source>
</evidence>
<dbReference type="Gene3D" id="3.10.180.10">
    <property type="entry name" value="2,3-Dihydroxybiphenyl 1,2-Dioxygenase, domain 1"/>
    <property type="match status" value="2"/>
</dbReference>
<feature type="compositionally biased region" description="Acidic residues" evidence="3">
    <location>
        <begin position="380"/>
        <end position="389"/>
    </location>
</feature>
<feature type="domain" description="VOC" evidence="4">
    <location>
        <begin position="33"/>
        <end position="172"/>
    </location>
</feature>
<evidence type="ECO:0000259" key="4">
    <source>
        <dbReference type="PROSITE" id="PS51819"/>
    </source>
</evidence>
<proteinExistence type="inferred from homology"/>
<feature type="domain" description="VOC" evidence="4">
    <location>
        <begin position="196"/>
        <end position="325"/>
    </location>
</feature>
<comment type="caution">
    <text evidence="5">The sequence shown here is derived from an EMBL/GenBank/DDBJ whole genome shotgun (WGS) entry which is preliminary data.</text>
</comment>
<organism evidence="5 6">
    <name type="scientific">Cyanidiococcus yangmingshanensis</name>
    <dbReference type="NCBI Taxonomy" id="2690220"/>
    <lineage>
        <taxon>Eukaryota</taxon>
        <taxon>Rhodophyta</taxon>
        <taxon>Bangiophyceae</taxon>
        <taxon>Cyanidiales</taxon>
        <taxon>Cyanidiaceae</taxon>
        <taxon>Cyanidiococcus</taxon>
    </lineage>
</organism>
<evidence type="ECO:0000313" key="5">
    <source>
        <dbReference type="EMBL" id="KAF6003818.1"/>
    </source>
</evidence>
<dbReference type="Pfam" id="PF00903">
    <property type="entry name" value="Glyoxalase"/>
    <property type="match status" value="1"/>
</dbReference>
<feature type="compositionally biased region" description="Polar residues" evidence="3">
    <location>
        <begin position="360"/>
        <end position="377"/>
    </location>
</feature>
<dbReference type="PANTHER" id="PTHR46466">
    <property type="entry name" value="GLYOXALASE DOMAIN-CONTAINING PROTEIN 4"/>
    <property type="match status" value="1"/>
</dbReference>
<dbReference type="AlphaFoldDB" id="A0A7J7IL96"/>
<dbReference type="InterPro" id="IPR029068">
    <property type="entry name" value="Glyas_Bleomycin-R_OHBP_Dase"/>
</dbReference>
<dbReference type="Proteomes" id="UP000530660">
    <property type="component" value="Unassembled WGS sequence"/>
</dbReference>
<dbReference type="InterPro" id="IPR043194">
    <property type="entry name" value="GLOD4_C"/>
</dbReference>
<evidence type="ECO:0000313" key="6">
    <source>
        <dbReference type="Proteomes" id="UP000530660"/>
    </source>
</evidence>
<keyword evidence="2" id="KW-0677">Repeat</keyword>
<keyword evidence="6" id="KW-1185">Reference proteome</keyword>
<evidence type="ECO:0000256" key="2">
    <source>
        <dbReference type="ARBA" id="ARBA00022737"/>
    </source>
</evidence>
<feature type="region of interest" description="Disordered" evidence="3">
    <location>
        <begin position="346"/>
        <end position="414"/>
    </location>
</feature>
<dbReference type="SUPFAM" id="SSF54593">
    <property type="entry name" value="Glyoxalase/Bleomycin resistance protein/Dihydroxybiphenyl dioxygenase"/>
    <property type="match status" value="2"/>
</dbReference>
<dbReference type="OrthoDB" id="16820at2759"/>
<feature type="compositionally biased region" description="Basic and acidic residues" evidence="3">
    <location>
        <begin position="346"/>
        <end position="355"/>
    </location>
</feature>
<dbReference type="InterPro" id="IPR037523">
    <property type="entry name" value="VOC_core"/>
</dbReference>
<dbReference type="InterPro" id="IPR004360">
    <property type="entry name" value="Glyas_Fos-R_dOase_dom"/>
</dbReference>
<sequence>MHSRTCVHGACCHVSCNVLDTMKGKVESIPRFRTLHWVFKDPNRRKTYEFYRKVLGMQVLRHEEFEGECKAACNGPYDNRWSKTMYGYGPENTHFACELTYNYPIKHYRLGNDLRFLELESSAVQDRVRASGWPLEEDDGGATLILQAPGGYIFRVCCGATVDETKQQPSKRVRTEDDTCQGAEKSAVALASVAGEPDFFRKVSLHVTDLDRSIRFYRDELGMELVEKGANPEAYVRFRYPADRFLLELVALPAGMLLDHAEAHGRIAFSISTSPIEMEKKITQNPESLGRVQTPLVALETPGKATVEVVILQDPDSYEICFVGEGAFYELCARDPKAEAALQKAIEEDRSDEVPAWRAASTTDTSPATKIQTVNHDNNTDDDDDDDAKPDEASGSEEPSAEESKSVSSSETSA</sequence>
<name>A0A7J7IL96_9RHOD</name>
<evidence type="ECO:0000256" key="3">
    <source>
        <dbReference type="SAM" id="MobiDB-lite"/>
    </source>
</evidence>
<dbReference type="CDD" id="cd16357">
    <property type="entry name" value="GLOD4_C"/>
    <property type="match status" value="1"/>
</dbReference>
<dbReference type="PANTHER" id="PTHR46466:SF1">
    <property type="entry name" value="GLYOXALASE DOMAIN-CONTAINING PROTEIN 4"/>
    <property type="match status" value="1"/>
</dbReference>
<comment type="similarity">
    <text evidence="1">Belongs to the glyoxalase I family.</text>
</comment>